<accession>A0A1I3T402</accession>
<dbReference type="Proteomes" id="UP000183299">
    <property type="component" value="Unassembled WGS sequence"/>
</dbReference>
<dbReference type="STRING" id="576117.SAMN04488138_107230"/>
<dbReference type="PANTHER" id="PTHR43569">
    <property type="entry name" value="AMIDOHYDROLASE"/>
    <property type="match status" value="1"/>
</dbReference>
<proteinExistence type="inferred from homology"/>
<name>A0A1I3T402_9RHOB</name>
<keyword evidence="4" id="KW-1185">Reference proteome</keyword>
<dbReference type="GeneID" id="98664906"/>
<dbReference type="RefSeq" id="WP_066604099.1">
    <property type="nucleotide sequence ID" value="NZ_FORY01000007.1"/>
</dbReference>
<sequence length="280" mass="31662">MIIDAHQHFWQLARGDYDWLTPGLAPLYRDFMPEDLRPHLQRNCVDGTILVQAAPTSEETKFLLEIADNTPFVLGVVGWADFTAPSAADDIAELAKHPKLVGLRPMIQDIADDNWMLRNDLTPAFEAMIQANLTFDALVRPQHLSQLRELLSRHPKLRTVIDHAAKPRIADALFDDWAHDIATVAKETGAFCKLSGLLTEAGKDWKTTDVDIYVTHLLEHFGPERLLWGSDWPVLTLASNYDTWRELTCDLIPSERAKSAIFSSSAFDLYRLSERQLTTS</sequence>
<dbReference type="OrthoDB" id="9787654at2"/>
<dbReference type="Pfam" id="PF04909">
    <property type="entry name" value="Amidohydro_2"/>
    <property type="match status" value="1"/>
</dbReference>
<dbReference type="Gene3D" id="3.20.20.140">
    <property type="entry name" value="Metal-dependent hydrolases"/>
    <property type="match status" value="1"/>
</dbReference>
<evidence type="ECO:0000256" key="1">
    <source>
        <dbReference type="ARBA" id="ARBA00038310"/>
    </source>
</evidence>
<dbReference type="InterPro" id="IPR032466">
    <property type="entry name" value="Metal_Hydrolase"/>
</dbReference>
<dbReference type="AlphaFoldDB" id="A0A1I3T402"/>
<dbReference type="InterPro" id="IPR052350">
    <property type="entry name" value="Metallo-dep_Lactonases"/>
</dbReference>
<protein>
    <submittedName>
        <fullName evidence="3">L-fuconolactonase</fullName>
    </submittedName>
</protein>
<gene>
    <name evidence="3" type="ORF">SAMN04488138_107230</name>
</gene>
<evidence type="ECO:0000313" key="4">
    <source>
        <dbReference type="Proteomes" id="UP000183299"/>
    </source>
</evidence>
<dbReference type="PANTHER" id="PTHR43569:SF2">
    <property type="entry name" value="AMIDOHYDROLASE-RELATED DOMAIN-CONTAINING PROTEIN"/>
    <property type="match status" value="1"/>
</dbReference>
<feature type="domain" description="Amidohydrolase-related" evidence="2">
    <location>
        <begin position="3"/>
        <end position="272"/>
    </location>
</feature>
<dbReference type="SUPFAM" id="SSF51556">
    <property type="entry name" value="Metallo-dependent hydrolases"/>
    <property type="match status" value="1"/>
</dbReference>
<dbReference type="InterPro" id="IPR006680">
    <property type="entry name" value="Amidohydro-rel"/>
</dbReference>
<comment type="similarity">
    <text evidence="1">Belongs to the metallo-dependent hydrolases superfamily.</text>
</comment>
<dbReference type="EMBL" id="FORY01000007">
    <property type="protein sequence ID" value="SFJ65363.1"/>
    <property type="molecule type" value="Genomic_DNA"/>
</dbReference>
<dbReference type="GO" id="GO:0016787">
    <property type="term" value="F:hydrolase activity"/>
    <property type="evidence" value="ECO:0007669"/>
    <property type="project" value="InterPro"/>
</dbReference>
<organism evidence="3 4">
    <name type="scientific">Celeribacter halophilus</name>
    <dbReference type="NCBI Taxonomy" id="576117"/>
    <lineage>
        <taxon>Bacteria</taxon>
        <taxon>Pseudomonadati</taxon>
        <taxon>Pseudomonadota</taxon>
        <taxon>Alphaproteobacteria</taxon>
        <taxon>Rhodobacterales</taxon>
        <taxon>Roseobacteraceae</taxon>
        <taxon>Celeribacter</taxon>
    </lineage>
</organism>
<evidence type="ECO:0000313" key="3">
    <source>
        <dbReference type="EMBL" id="SFJ65363.1"/>
    </source>
</evidence>
<reference evidence="3 4" key="1">
    <citation type="submission" date="2016-10" db="EMBL/GenBank/DDBJ databases">
        <authorList>
            <person name="de Groot N.N."/>
        </authorList>
    </citation>
    <scope>NUCLEOTIDE SEQUENCE [LARGE SCALE GENOMIC DNA]</scope>
    <source>
        <strain evidence="3 4">CGMCC 1.8891</strain>
    </source>
</reference>
<evidence type="ECO:0000259" key="2">
    <source>
        <dbReference type="Pfam" id="PF04909"/>
    </source>
</evidence>